<proteinExistence type="predicted"/>
<protein>
    <submittedName>
        <fullName evidence="2">Uncharacterized protein</fullName>
    </submittedName>
</protein>
<dbReference type="Proteomes" id="UP000688137">
    <property type="component" value="Unassembled WGS sequence"/>
</dbReference>
<keyword evidence="3" id="KW-1185">Reference proteome</keyword>
<dbReference type="EMBL" id="CAJJDM010000231">
    <property type="protein sequence ID" value="CAD8118054.1"/>
    <property type="molecule type" value="Genomic_DNA"/>
</dbReference>
<accession>A0A8S1QTB8</accession>
<dbReference type="AlphaFoldDB" id="A0A8S1QTB8"/>
<sequence length="329" mass="40236">MVDKLQGKIRKAKLIKYAKKKEQLIQKLKLQIPNIIMQEEKVMTQSQQFLQIEQKKQTKAKTDQKINELQEEEEEPKRQQILIERLEETKLQQQKYIQTYLNYNFDFIQAFLNDSKNYIRPWQVNMERVKYGYGQNFIVRRMRLVKNQNVQEWEDKNQQRLKSMVLVSFHNKIEELEQQHLKIRYMEDAFVQYTSQFPFSSISPKEATWWSEVSDACDEEEYLNSICLKWCTISSCDQKLKNTAKRYIIFNQSLVEEYCFRNRLRNSLHIQFIVEQYYRIIKIWNNFPIAYFVKYVTKINCQYDIGQLDEKKTRQDFQTLFKFCKWCRN</sequence>
<evidence type="ECO:0000256" key="1">
    <source>
        <dbReference type="SAM" id="Coils"/>
    </source>
</evidence>
<evidence type="ECO:0000313" key="2">
    <source>
        <dbReference type="EMBL" id="CAD8118054.1"/>
    </source>
</evidence>
<feature type="coiled-coil region" evidence="1">
    <location>
        <begin position="52"/>
        <end position="89"/>
    </location>
</feature>
<evidence type="ECO:0000313" key="3">
    <source>
        <dbReference type="Proteomes" id="UP000688137"/>
    </source>
</evidence>
<comment type="caution">
    <text evidence="2">The sequence shown here is derived from an EMBL/GenBank/DDBJ whole genome shotgun (WGS) entry which is preliminary data.</text>
</comment>
<reference evidence="2" key="1">
    <citation type="submission" date="2021-01" db="EMBL/GenBank/DDBJ databases">
        <authorList>
            <consortium name="Genoscope - CEA"/>
            <person name="William W."/>
        </authorList>
    </citation>
    <scope>NUCLEOTIDE SEQUENCE</scope>
</reference>
<gene>
    <name evidence="2" type="ORF">PPRIM_AZ9-3.1.T2220002</name>
</gene>
<name>A0A8S1QTB8_PARPR</name>
<organism evidence="2 3">
    <name type="scientific">Paramecium primaurelia</name>
    <dbReference type="NCBI Taxonomy" id="5886"/>
    <lineage>
        <taxon>Eukaryota</taxon>
        <taxon>Sar</taxon>
        <taxon>Alveolata</taxon>
        <taxon>Ciliophora</taxon>
        <taxon>Intramacronucleata</taxon>
        <taxon>Oligohymenophorea</taxon>
        <taxon>Peniculida</taxon>
        <taxon>Parameciidae</taxon>
        <taxon>Paramecium</taxon>
    </lineage>
</organism>
<keyword evidence="1" id="KW-0175">Coiled coil</keyword>